<protein>
    <submittedName>
        <fullName evidence="8">RDD family protein</fullName>
    </submittedName>
</protein>
<evidence type="ECO:0000256" key="6">
    <source>
        <dbReference type="SAM" id="Phobius"/>
    </source>
</evidence>
<sequence>MPDNHTLPNSTPVSAGVLKRFSAMVYDSLLLLAISIAYGALALTIKVIVLGEVLQEGEKASLGPAGFVGWVLVLMAFYGLFWSKFGQTLGMRAWRLQVTDTEGKFPSFSRGLLRCLCACLSLATCGLGYFWLWFDKDRLTLHDRLSGTRVWQRPKEK</sequence>
<dbReference type="InterPro" id="IPR051791">
    <property type="entry name" value="Pra-immunoreactive"/>
</dbReference>
<dbReference type="PANTHER" id="PTHR36115">
    <property type="entry name" value="PROLINE-RICH ANTIGEN HOMOLOG-RELATED"/>
    <property type="match status" value="1"/>
</dbReference>
<name>A0ABU4S0V7_9GAMM</name>
<feature type="transmembrane region" description="Helical" evidence="6">
    <location>
        <begin position="112"/>
        <end position="134"/>
    </location>
</feature>
<proteinExistence type="predicted"/>
<accession>A0ABU4S0V7</accession>
<evidence type="ECO:0000313" key="8">
    <source>
        <dbReference type="EMBL" id="MDX6850046.1"/>
    </source>
</evidence>
<dbReference type="InterPro" id="IPR010432">
    <property type="entry name" value="RDD"/>
</dbReference>
<evidence type="ECO:0000256" key="4">
    <source>
        <dbReference type="ARBA" id="ARBA00022989"/>
    </source>
</evidence>
<organism evidence="8 9">
    <name type="scientific">Gilvimarinus gilvus</name>
    <dbReference type="NCBI Taxonomy" id="3058038"/>
    <lineage>
        <taxon>Bacteria</taxon>
        <taxon>Pseudomonadati</taxon>
        <taxon>Pseudomonadota</taxon>
        <taxon>Gammaproteobacteria</taxon>
        <taxon>Cellvibrionales</taxon>
        <taxon>Cellvibrionaceae</taxon>
        <taxon>Gilvimarinus</taxon>
    </lineage>
</organism>
<feature type="transmembrane region" description="Helical" evidence="6">
    <location>
        <begin position="29"/>
        <end position="50"/>
    </location>
</feature>
<dbReference type="Pfam" id="PF06271">
    <property type="entry name" value="RDD"/>
    <property type="match status" value="1"/>
</dbReference>
<comment type="subcellular location">
    <subcellularLocation>
        <location evidence="1">Cell membrane</location>
        <topology evidence="1">Multi-pass membrane protein</topology>
    </subcellularLocation>
</comment>
<dbReference type="PANTHER" id="PTHR36115:SF10">
    <property type="entry name" value="RDD DOMAIN-CONTAINING PROTEIN"/>
    <property type="match status" value="1"/>
</dbReference>
<dbReference type="RefSeq" id="WP_302722489.1">
    <property type="nucleotide sequence ID" value="NZ_JAULRU010000569.1"/>
</dbReference>
<dbReference type="EMBL" id="JAXAFO010000018">
    <property type="protein sequence ID" value="MDX6850046.1"/>
    <property type="molecule type" value="Genomic_DNA"/>
</dbReference>
<evidence type="ECO:0000256" key="5">
    <source>
        <dbReference type="ARBA" id="ARBA00023136"/>
    </source>
</evidence>
<evidence type="ECO:0000313" key="9">
    <source>
        <dbReference type="Proteomes" id="UP001273505"/>
    </source>
</evidence>
<comment type="caution">
    <text evidence="8">The sequence shown here is derived from an EMBL/GenBank/DDBJ whole genome shotgun (WGS) entry which is preliminary data.</text>
</comment>
<keyword evidence="5 6" id="KW-0472">Membrane</keyword>
<evidence type="ECO:0000256" key="1">
    <source>
        <dbReference type="ARBA" id="ARBA00004651"/>
    </source>
</evidence>
<keyword evidence="4 6" id="KW-1133">Transmembrane helix</keyword>
<keyword evidence="3 6" id="KW-0812">Transmembrane</keyword>
<reference evidence="8 9" key="1">
    <citation type="submission" date="2023-11" db="EMBL/GenBank/DDBJ databases">
        <title>Gilvimarinus fulvus sp. nov., isolated from the surface of Kelp.</title>
        <authorList>
            <person name="Sun Y.Y."/>
            <person name="Gong Y."/>
            <person name="Du Z.J."/>
        </authorList>
    </citation>
    <scope>NUCLEOTIDE SEQUENCE [LARGE SCALE GENOMIC DNA]</scope>
    <source>
        <strain evidence="8 9">SDUM040013</strain>
    </source>
</reference>
<gene>
    <name evidence="8" type="ORF">SCD92_11795</name>
</gene>
<evidence type="ECO:0000256" key="3">
    <source>
        <dbReference type="ARBA" id="ARBA00022692"/>
    </source>
</evidence>
<feature type="transmembrane region" description="Helical" evidence="6">
    <location>
        <begin position="62"/>
        <end position="82"/>
    </location>
</feature>
<evidence type="ECO:0000259" key="7">
    <source>
        <dbReference type="Pfam" id="PF06271"/>
    </source>
</evidence>
<keyword evidence="2" id="KW-1003">Cell membrane</keyword>
<dbReference type="Proteomes" id="UP001273505">
    <property type="component" value="Unassembled WGS sequence"/>
</dbReference>
<keyword evidence="9" id="KW-1185">Reference proteome</keyword>
<feature type="domain" description="RDD" evidence="7">
    <location>
        <begin position="15"/>
        <end position="147"/>
    </location>
</feature>
<evidence type="ECO:0000256" key="2">
    <source>
        <dbReference type="ARBA" id="ARBA00022475"/>
    </source>
</evidence>